<evidence type="ECO:0000313" key="3">
    <source>
        <dbReference type="Proteomes" id="UP000247409"/>
    </source>
</evidence>
<name>A0A2V3J341_9FLOR</name>
<accession>A0A2V3J341</accession>
<evidence type="ECO:0000313" key="2">
    <source>
        <dbReference type="EMBL" id="PXF48805.1"/>
    </source>
</evidence>
<dbReference type="Proteomes" id="UP000247409">
    <property type="component" value="Unassembled WGS sequence"/>
</dbReference>
<organism evidence="2 3">
    <name type="scientific">Gracilariopsis chorda</name>
    <dbReference type="NCBI Taxonomy" id="448386"/>
    <lineage>
        <taxon>Eukaryota</taxon>
        <taxon>Rhodophyta</taxon>
        <taxon>Florideophyceae</taxon>
        <taxon>Rhodymeniophycidae</taxon>
        <taxon>Gracilariales</taxon>
        <taxon>Gracilariaceae</taxon>
        <taxon>Gracilariopsis</taxon>
    </lineage>
</organism>
<comment type="caution">
    <text evidence="2">The sequence shown here is derived from an EMBL/GenBank/DDBJ whole genome shotgun (WGS) entry which is preliminary data.</text>
</comment>
<dbReference type="STRING" id="448386.A0A2V3J341"/>
<gene>
    <name evidence="2" type="ORF">BWQ96_01361</name>
</gene>
<evidence type="ECO:0000256" key="1">
    <source>
        <dbReference type="SAM" id="MobiDB-lite"/>
    </source>
</evidence>
<reference evidence="2 3" key="1">
    <citation type="journal article" date="2018" name="Mol. Biol. Evol.">
        <title>Analysis of the draft genome of the red seaweed Gracilariopsis chorda provides insights into genome size evolution in Rhodophyta.</title>
        <authorList>
            <person name="Lee J."/>
            <person name="Yang E.C."/>
            <person name="Graf L."/>
            <person name="Yang J.H."/>
            <person name="Qiu H."/>
            <person name="Zel Zion U."/>
            <person name="Chan C.X."/>
            <person name="Stephens T.G."/>
            <person name="Weber A.P.M."/>
            <person name="Boo G.H."/>
            <person name="Boo S.M."/>
            <person name="Kim K.M."/>
            <person name="Shin Y."/>
            <person name="Jung M."/>
            <person name="Lee S.J."/>
            <person name="Yim H.S."/>
            <person name="Lee J.H."/>
            <person name="Bhattacharya D."/>
            <person name="Yoon H.S."/>
        </authorList>
    </citation>
    <scope>NUCLEOTIDE SEQUENCE [LARGE SCALE GENOMIC DNA]</scope>
    <source>
        <strain evidence="2 3">SKKU-2015</strain>
        <tissue evidence="2">Whole body</tissue>
    </source>
</reference>
<protein>
    <submittedName>
        <fullName evidence="2">Uncharacterized protein</fullName>
    </submittedName>
</protein>
<sequence>MVEVLKGEESVPENRATASAAKKISKREKDEVFWTELEIRRLGNVVAECINSKRYLGDEKAAKEERKLMRTYIEAMKRKSTRVLHRAELYAQSGHAQWPGIDPTISDPVSLAEEYVRVVENYEAVLSEEESRAKTTLAKTVHSDDFGDVARYENGKRDGWELEDDLAYQEALRRKVGEGGTLRKPAKTYLETPEVCADEKEMRALQKSKLAPYLRKTSN</sequence>
<dbReference type="AlphaFoldDB" id="A0A2V3J341"/>
<keyword evidence="3" id="KW-1185">Reference proteome</keyword>
<feature type="region of interest" description="Disordered" evidence="1">
    <location>
        <begin position="1"/>
        <end position="22"/>
    </location>
</feature>
<proteinExistence type="predicted"/>
<dbReference type="OrthoDB" id="10301at2763"/>
<dbReference type="EMBL" id="NBIV01000011">
    <property type="protein sequence ID" value="PXF48805.1"/>
    <property type="molecule type" value="Genomic_DNA"/>
</dbReference>